<evidence type="ECO:0000313" key="2">
    <source>
        <dbReference type="EMBL" id="OEL37197.1"/>
    </source>
</evidence>
<evidence type="ECO:0000313" key="3">
    <source>
        <dbReference type="Proteomes" id="UP000095767"/>
    </source>
</evidence>
<dbReference type="AlphaFoldDB" id="A0A1E5WIG6"/>
<protein>
    <submittedName>
        <fullName evidence="2">Uncharacterized protein</fullName>
    </submittedName>
</protein>
<comment type="caution">
    <text evidence="2">The sequence shown here is derived from an EMBL/GenBank/DDBJ whole genome shotgun (WGS) entry which is preliminary data.</text>
</comment>
<accession>A0A1E5WIG6</accession>
<dbReference type="Proteomes" id="UP000095767">
    <property type="component" value="Unassembled WGS sequence"/>
</dbReference>
<organism evidence="2 3">
    <name type="scientific">Dichanthelium oligosanthes</name>
    <dbReference type="NCBI Taxonomy" id="888268"/>
    <lineage>
        <taxon>Eukaryota</taxon>
        <taxon>Viridiplantae</taxon>
        <taxon>Streptophyta</taxon>
        <taxon>Embryophyta</taxon>
        <taxon>Tracheophyta</taxon>
        <taxon>Spermatophyta</taxon>
        <taxon>Magnoliopsida</taxon>
        <taxon>Liliopsida</taxon>
        <taxon>Poales</taxon>
        <taxon>Poaceae</taxon>
        <taxon>PACMAD clade</taxon>
        <taxon>Panicoideae</taxon>
        <taxon>Panicodae</taxon>
        <taxon>Paniceae</taxon>
        <taxon>Dichantheliinae</taxon>
        <taxon>Dichanthelium</taxon>
    </lineage>
</organism>
<keyword evidence="3" id="KW-1185">Reference proteome</keyword>
<sequence length="89" mass="10408">MMEGLVDLEFAVCLDLHRHRGQHPRHQPQPSHRSQSRSSSTTYCGKTVPTGFKSILCICIRRESFLWQPARGTFCYVLRKHYACMWRGK</sequence>
<proteinExistence type="predicted"/>
<evidence type="ECO:0000256" key="1">
    <source>
        <dbReference type="SAM" id="MobiDB-lite"/>
    </source>
</evidence>
<name>A0A1E5WIG6_9POAL</name>
<feature type="compositionally biased region" description="Low complexity" evidence="1">
    <location>
        <begin position="28"/>
        <end position="40"/>
    </location>
</feature>
<reference evidence="2 3" key="1">
    <citation type="submission" date="2016-09" db="EMBL/GenBank/DDBJ databases">
        <title>The draft genome of Dichanthelium oligosanthes: A C3 panicoid grass species.</title>
        <authorList>
            <person name="Studer A.J."/>
            <person name="Schnable J.C."/>
            <person name="Brutnell T.P."/>
        </authorList>
    </citation>
    <scope>NUCLEOTIDE SEQUENCE [LARGE SCALE GENOMIC DNA]</scope>
    <source>
        <strain evidence="3">cv. Kellogg 1175</strain>
        <tissue evidence="2">Leaf</tissue>
    </source>
</reference>
<dbReference type="EMBL" id="LWDX02006392">
    <property type="protein sequence ID" value="OEL37197.1"/>
    <property type="molecule type" value="Genomic_DNA"/>
</dbReference>
<feature type="region of interest" description="Disordered" evidence="1">
    <location>
        <begin position="20"/>
        <end position="43"/>
    </location>
</feature>
<gene>
    <name evidence="2" type="ORF">BAE44_0001785</name>
</gene>